<dbReference type="CDD" id="cd01392">
    <property type="entry name" value="HTH_LacI"/>
    <property type="match status" value="1"/>
</dbReference>
<keyword evidence="3" id="KW-0804">Transcription</keyword>
<proteinExistence type="predicted"/>
<dbReference type="EMBL" id="UAWG01000005">
    <property type="protein sequence ID" value="SQB59482.1"/>
    <property type="molecule type" value="Genomic_DNA"/>
</dbReference>
<evidence type="ECO:0000259" key="4">
    <source>
        <dbReference type="PROSITE" id="PS50932"/>
    </source>
</evidence>
<dbReference type="CDD" id="cd01544">
    <property type="entry name" value="PBP1_GalR"/>
    <property type="match status" value="1"/>
</dbReference>
<evidence type="ECO:0000256" key="1">
    <source>
        <dbReference type="ARBA" id="ARBA00023015"/>
    </source>
</evidence>
<dbReference type="SMART" id="SM00354">
    <property type="entry name" value="HTH_LACI"/>
    <property type="match status" value="1"/>
</dbReference>
<dbReference type="AlphaFoldDB" id="A0A2X2XUU5"/>
<dbReference type="InterPro" id="IPR028082">
    <property type="entry name" value="Peripla_BP_I"/>
</dbReference>
<evidence type="ECO:0000313" key="5">
    <source>
        <dbReference type="EMBL" id="SQB59482.1"/>
    </source>
</evidence>
<dbReference type="InterPro" id="IPR010982">
    <property type="entry name" value="Lambda_DNA-bd_dom_sf"/>
</dbReference>
<dbReference type="PROSITE" id="PS50932">
    <property type="entry name" value="HTH_LACI_2"/>
    <property type="match status" value="1"/>
</dbReference>
<dbReference type="Gene3D" id="1.10.260.40">
    <property type="entry name" value="lambda repressor-like DNA-binding domains"/>
    <property type="match status" value="1"/>
</dbReference>
<dbReference type="InterPro" id="IPR046335">
    <property type="entry name" value="LacI/GalR-like_sensor"/>
</dbReference>
<dbReference type="GO" id="GO:0000976">
    <property type="term" value="F:transcription cis-regulatory region binding"/>
    <property type="evidence" value="ECO:0007669"/>
    <property type="project" value="TreeGrafter"/>
</dbReference>
<dbReference type="Proteomes" id="UP000249986">
    <property type="component" value="Unassembled WGS sequence"/>
</dbReference>
<dbReference type="RefSeq" id="WP_003453311.1">
    <property type="nucleotide sequence ID" value="NZ_CATNYS010000021.1"/>
</dbReference>
<dbReference type="GO" id="GO:0003700">
    <property type="term" value="F:DNA-binding transcription factor activity"/>
    <property type="evidence" value="ECO:0007669"/>
    <property type="project" value="TreeGrafter"/>
</dbReference>
<reference evidence="5 6" key="1">
    <citation type="submission" date="2018-06" db="EMBL/GenBank/DDBJ databases">
        <authorList>
            <consortium name="Pathogen Informatics"/>
            <person name="Doyle S."/>
        </authorList>
    </citation>
    <scope>NUCLEOTIDE SEQUENCE [LARGE SCALE GENOMIC DNA]</scope>
    <source>
        <strain evidence="5 6">NCTC10719</strain>
    </source>
</reference>
<evidence type="ECO:0000256" key="2">
    <source>
        <dbReference type="ARBA" id="ARBA00023125"/>
    </source>
</evidence>
<keyword evidence="2" id="KW-0238">DNA-binding</keyword>
<protein>
    <submittedName>
        <fullName evidence="5">Transcriptional regulator, LacI family</fullName>
    </submittedName>
</protein>
<dbReference type="Pfam" id="PF00356">
    <property type="entry name" value="LacI"/>
    <property type="match status" value="1"/>
</dbReference>
<organism evidence="5 6">
    <name type="scientific">Clostridium perfringens</name>
    <dbReference type="NCBI Taxonomy" id="1502"/>
    <lineage>
        <taxon>Bacteria</taxon>
        <taxon>Bacillati</taxon>
        <taxon>Bacillota</taxon>
        <taxon>Clostridia</taxon>
        <taxon>Eubacteriales</taxon>
        <taxon>Clostridiaceae</taxon>
        <taxon>Clostridium</taxon>
    </lineage>
</organism>
<evidence type="ECO:0000256" key="3">
    <source>
        <dbReference type="ARBA" id="ARBA00023163"/>
    </source>
</evidence>
<gene>
    <name evidence="5" type="primary">purR_1</name>
    <name evidence="5" type="ORF">NCTC10719_01191</name>
</gene>
<dbReference type="SUPFAM" id="SSF47413">
    <property type="entry name" value="lambda repressor-like DNA-binding domains"/>
    <property type="match status" value="1"/>
</dbReference>
<feature type="domain" description="HTH lacI-type" evidence="4">
    <location>
        <begin position="2"/>
        <end position="52"/>
    </location>
</feature>
<sequence length="345" mass="39463">MATIKDIALKANVSIGTVSRVLNFDETLNVSDRTREKILKIADELQYKALKNRKVKSKNIKKIGILSWYTNNEELADPYFLSIRLSAEKKCNENNYTIVRINKKTDYEVLKYLAGIIIIGRFSNEIIERISSINENLVFVNFSPDDNKFDSVGVDLKKSIRELFNYLYCLGHRKIGFLGGNDIDLIKNTDIYIDERDEVYREFMEEKGIYNKNYLYGVDKYINNNRFPYKMGYELMLKVLSKDDIPTAMFTGNDAMAIGAYKAIAEKGLKIPDDISIVGFDDYPSSSYMVPSLTTVKVPTDCLGDAAADLLLEKINSNRDYPKKILIPTQLKIRKSCMKISCNNI</sequence>
<dbReference type="Gene3D" id="3.40.50.2300">
    <property type="match status" value="2"/>
</dbReference>
<evidence type="ECO:0000313" key="6">
    <source>
        <dbReference type="Proteomes" id="UP000249986"/>
    </source>
</evidence>
<dbReference type="Pfam" id="PF13377">
    <property type="entry name" value="Peripla_BP_3"/>
    <property type="match status" value="1"/>
</dbReference>
<dbReference type="PRINTS" id="PR00036">
    <property type="entry name" value="HTHLACI"/>
</dbReference>
<accession>A0A2X2XUU5</accession>
<dbReference type="SUPFAM" id="SSF53822">
    <property type="entry name" value="Periplasmic binding protein-like I"/>
    <property type="match status" value="1"/>
</dbReference>
<keyword evidence="1" id="KW-0805">Transcription regulation</keyword>
<dbReference type="PANTHER" id="PTHR30146:SF149">
    <property type="entry name" value="HTH-TYPE TRANSCRIPTIONAL REGULATOR EBGR"/>
    <property type="match status" value="1"/>
</dbReference>
<dbReference type="PROSITE" id="PS00356">
    <property type="entry name" value="HTH_LACI_1"/>
    <property type="match status" value="1"/>
</dbReference>
<dbReference type="PANTHER" id="PTHR30146">
    <property type="entry name" value="LACI-RELATED TRANSCRIPTIONAL REPRESSOR"/>
    <property type="match status" value="1"/>
</dbReference>
<dbReference type="InterPro" id="IPR000843">
    <property type="entry name" value="HTH_LacI"/>
</dbReference>
<name>A0A2X2XUU5_CLOPF</name>